<gene>
    <name evidence="1" type="ORF">M427DRAFT_65772</name>
</gene>
<protein>
    <recommendedName>
        <fullName evidence="3">S-adenosyl-L-methionine-dependent methyltransferase</fullName>
    </recommendedName>
</protein>
<evidence type="ECO:0000313" key="1">
    <source>
        <dbReference type="EMBL" id="KXS21840.1"/>
    </source>
</evidence>
<dbReference type="GO" id="GO:0005829">
    <property type="term" value="C:cytosol"/>
    <property type="evidence" value="ECO:0007669"/>
    <property type="project" value="TreeGrafter"/>
</dbReference>
<dbReference type="InterPro" id="IPR029063">
    <property type="entry name" value="SAM-dependent_MTases_sf"/>
</dbReference>
<dbReference type="GO" id="GO:0032991">
    <property type="term" value="C:protein-containing complex"/>
    <property type="evidence" value="ECO:0007669"/>
    <property type="project" value="TreeGrafter"/>
</dbReference>
<organism evidence="1 2">
    <name type="scientific">Gonapodya prolifera (strain JEL478)</name>
    <name type="common">Monoblepharis prolifera</name>
    <dbReference type="NCBI Taxonomy" id="1344416"/>
    <lineage>
        <taxon>Eukaryota</taxon>
        <taxon>Fungi</taxon>
        <taxon>Fungi incertae sedis</taxon>
        <taxon>Chytridiomycota</taxon>
        <taxon>Chytridiomycota incertae sedis</taxon>
        <taxon>Monoblepharidomycetes</taxon>
        <taxon>Monoblepharidales</taxon>
        <taxon>Gonapodyaceae</taxon>
        <taxon>Gonapodya</taxon>
    </lineage>
</organism>
<dbReference type="AlphaFoldDB" id="A0A139AYR1"/>
<evidence type="ECO:0008006" key="3">
    <source>
        <dbReference type="Google" id="ProtNLM"/>
    </source>
</evidence>
<proteinExistence type="predicted"/>
<dbReference type="PANTHER" id="PTHR14614:SF109">
    <property type="entry name" value="RIBOSOMAL LYSINE N-METHYLTRANSFERASE 5"/>
    <property type="match status" value="1"/>
</dbReference>
<dbReference type="Proteomes" id="UP000070544">
    <property type="component" value="Unassembled WGS sequence"/>
</dbReference>
<dbReference type="Gene3D" id="3.40.50.150">
    <property type="entry name" value="Vaccinia Virus protein VP39"/>
    <property type="match status" value="1"/>
</dbReference>
<sequence length="358" mass="39072">MPGFTLDQKRLSLVAIYGEDGDAEGDVEEELWRLFSQSASPSVPESFRTHPHHRLPSIDFEWIFSWGAAPVRKEVLIHQDPGTHFGGEARTGSVCWRSGMVLANMISGAWGRELFSNVTHLNTKPLRLLELGTGSGLLAVSLLLTLKRGLPFLFPSPASPPPIVHVTLTDADERALAIARRNVNDILGTDVIELDFDDLDEHLSNTAGANTTKPSKCKTSSILTNPRLFVSYLHLDWTIPPTYPTLSTTKSHPSLVFATDVAYNELLVPYFVNAARNVMGHGTDSPESIGAPQSVLVLAQELRAAETHRTLLTHLLESETGQRSIHLWRVDDASAKGGETESSTTVNNSGVVVYVAHG</sequence>
<reference evidence="1 2" key="1">
    <citation type="journal article" date="2015" name="Genome Biol. Evol.">
        <title>Phylogenomic analyses indicate that early fungi evolved digesting cell walls of algal ancestors of land plants.</title>
        <authorList>
            <person name="Chang Y."/>
            <person name="Wang S."/>
            <person name="Sekimoto S."/>
            <person name="Aerts A.L."/>
            <person name="Choi C."/>
            <person name="Clum A."/>
            <person name="LaButti K.M."/>
            <person name="Lindquist E.A."/>
            <person name="Yee Ngan C."/>
            <person name="Ohm R.A."/>
            <person name="Salamov A.A."/>
            <person name="Grigoriev I.V."/>
            <person name="Spatafora J.W."/>
            <person name="Berbee M.L."/>
        </authorList>
    </citation>
    <scope>NUCLEOTIDE SEQUENCE [LARGE SCALE GENOMIC DNA]</scope>
    <source>
        <strain evidence="1 2">JEL478</strain>
    </source>
</reference>
<dbReference type="SUPFAM" id="SSF53335">
    <property type="entry name" value="S-adenosyl-L-methionine-dependent methyltransferases"/>
    <property type="match status" value="1"/>
</dbReference>
<accession>A0A139AYR1</accession>
<dbReference type="EMBL" id="KQ965732">
    <property type="protein sequence ID" value="KXS21840.1"/>
    <property type="molecule type" value="Genomic_DNA"/>
</dbReference>
<dbReference type="InterPro" id="IPR019410">
    <property type="entry name" value="Methyltransf_16"/>
</dbReference>
<name>A0A139AYR1_GONPJ</name>
<keyword evidence="2" id="KW-1185">Reference proteome</keyword>
<evidence type="ECO:0000313" key="2">
    <source>
        <dbReference type="Proteomes" id="UP000070544"/>
    </source>
</evidence>
<dbReference type="PANTHER" id="PTHR14614">
    <property type="entry name" value="HEPATOCELLULAR CARCINOMA-ASSOCIATED ANTIGEN"/>
    <property type="match status" value="1"/>
</dbReference>